<dbReference type="GO" id="GO:0008808">
    <property type="term" value="F:cardiolipin synthase activity"/>
    <property type="evidence" value="ECO:0007669"/>
    <property type="project" value="UniProtKB-UniRule"/>
</dbReference>
<dbReference type="AlphaFoldDB" id="A0A072ZGI4"/>
<evidence type="ECO:0000256" key="9">
    <source>
        <dbReference type="ARBA" id="ARBA00023136"/>
    </source>
</evidence>
<comment type="similarity">
    <text evidence="13">Belongs to the phospholipase D family. Cardiolipin synthase subfamily. ClsA sub-subfamily.</text>
</comment>
<dbReference type="PANTHER" id="PTHR21248:SF22">
    <property type="entry name" value="PHOSPHOLIPASE D"/>
    <property type="match status" value="1"/>
</dbReference>
<dbReference type="eggNOG" id="COG1502">
    <property type="taxonomic scope" value="Bacteria"/>
</dbReference>
<feature type="transmembrane region" description="Helical" evidence="13">
    <location>
        <begin position="49"/>
        <end position="70"/>
    </location>
</feature>
<dbReference type="FunFam" id="3.30.870.10:FF:000021">
    <property type="entry name" value="Cardiolipin synthase"/>
    <property type="match status" value="1"/>
</dbReference>
<proteinExistence type="inferred from homology"/>
<dbReference type="NCBIfam" id="TIGR04265">
    <property type="entry name" value="bac_cardiolipin"/>
    <property type="match status" value="1"/>
</dbReference>
<dbReference type="Gene3D" id="3.30.870.10">
    <property type="entry name" value="Endonuclease Chain A"/>
    <property type="match status" value="2"/>
</dbReference>
<dbReference type="InterPro" id="IPR001736">
    <property type="entry name" value="PLipase_D/transphosphatidylase"/>
</dbReference>
<evidence type="ECO:0000256" key="5">
    <source>
        <dbReference type="ARBA" id="ARBA00022692"/>
    </source>
</evidence>
<evidence type="ECO:0000313" key="14">
    <source>
        <dbReference type="EMBL" id="CRP52686.1"/>
    </source>
</evidence>
<keyword evidence="8 13" id="KW-0443">Lipid metabolism</keyword>
<evidence type="ECO:0000256" key="11">
    <source>
        <dbReference type="ARBA" id="ARBA00023264"/>
    </source>
</evidence>
<keyword evidence="3 13" id="KW-0444">Lipid biosynthesis</keyword>
<feature type="active site" evidence="13">
    <location>
        <position position="235"/>
    </location>
</feature>
<comment type="caution">
    <text evidence="14">The sequence shown here is derived from an EMBL/GenBank/DDBJ whole genome shotgun (WGS) entry which is preliminary data.</text>
</comment>
<feature type="active site" evidence="13">
    <location>
        <position position="411"/>
    </location>
</feature>
<comment type="function">
    <text evidence="12 13">Catalyzes the reversible phosphatidyl group transfer from one phosphatidylglycerol molecule to another to form cardiolipin (CL) (diphosphatidylglycerol) and glycerol.</text>
</comment>
<feature type="transmembrane region" description="Helical" evidence="13">
    <location>
        <begin position="20"/>
        <end position="43"/>
    </location>
</feature>
<comment type="catalytic activity">
    <reaction evidence="13">
        <text>2 a 1,2-diacyl-sn-glycero-3-phospho-(1'-sn-glycerol) = a cardiolipin + glycerol</text>
        <dbReference type="Rhea" id="RHEA:31451"/>
        <dbReference type="ChEBI" id="CHEBI:17754"/>
        <dbReference type="ChEBI" id="CHEBI:62237"/>
        <dbReference type="ChEBI" id="CHEBI:64716"/>
    </reaction>
</comment>
<keyword evidence="4 13" id="KW-0808">Transferase</keyword>
<accession>A0A072ZGI4</accession>
<evidence type="ECO:0000256" key="10">
    <source>
        <dbReference type="ARBA" id="ARBA00023209"/>
    </source>
</evidence>
<keyword evidence="2 13" id="KW-1003">Cell membrane</keyword>
<dbReference type="SUPFAM" id="SSF56024">
    <property type="entry name" value="Phospholipase D/nuclease"/>
    <property type="match status" value="2"/>
</dbReference>
<feature type="active site" evidence="13">
    <location>
        <position position="409"/>
    </location>
</feature>
<keyword evidence="7 13" id="KW-1133">Transmembrane helix</keyword>
<name>A0A072ZGI4_PSEAI</name>
<keyword evidence="6" id="KW-0677">Repeat</keyword>
<dbReference type="InterPro" id="IPR022924">
    <property type="entry name" value="Cardiolipin_synthase"/>
</dbReference>
<keyword evidence="10 13" id="KW-0594">Phospholipid biosynthesis</keyword>
<gene>
    <name evidence="14" type="primary">ywiE_2</name>
    <name evidence="13" type="synonym">clsA</name>
    <name evidence="14" type="ORF">PAERUG_P19_London_7_VIM_2_05_10_04735</name>
</gene>
<dbReference type="EMBL" id="CVVU01000226">
    <property type="protein sequence ID" value="CRP52686.1"/>
    <property type="molecule type" value="Genomic_DNA"/>
</dbReference>
<dbReference type="CDD" id="cd09161">
    <property type="entry name" value="PLDc_PaCLS_like_2"/>
    <property type="match status" value="1"/>
</dbReference>
<dbReference type="InterPro" id="IPR025202">
    <property type="entry name" value="PLD-like_dom"/>
</dbReference>
<feature type="active site" evidence="13">
    <location>
        <position position="416"/>
    </location>
</feature>
<sequence length="491" mass="54689">MMAATGVDKDRPRAMTSTTYLGLLLVGIQVLGFVAAIHAVLTVRTAQGAIAWATSLVFMPYLTLLPYLVFGRSRFDAYIEARRQANREMHLAAAELDWRPWVEEALAARQVSGYKGLKALVRMTRTPTLANNRVRLLVNGEASFEAMFKAISAARQVILVQFFIVRDDALGQRLQQLLLERAANGVEVFFLYDAIGSHALPHRYVERLRQGGVQMHGFSTGSGMLNRFQVNFRNHRKVVVVDGECGFVGGHNVGVEYLGEKPPLAPWRDTHMELRGPAVACLQESFAEDWYWATHSLPPLILPPQYDSEGALCQVVASGPADAQETCSLFFVEMINAAHERVWITSPYFVPDEAVMAALRLAVLRGVDVRLLIPSRPDHRTVYAASSLYALEAIRAGVKVFRYQPGFLHQKVVLVDRDTAAVGSANLDNRSFRLNFEVMVVTVDEGFAGEVEAMLEADFAESLEFTPEDRRSVRRLQQLGMRVARLVSPIL</sequence>
<evidence type="ECO:0000256" key="6">
    <source>
        <dbReference type="ARBA" id="ARBA00022737"/>
    </source>
</evidence>
<comment type="subcellular location">
    <subcellularLocation>
        <location evidence="1 13">Cell membrane</location>
        <topology evidence="1 13">Multi-pass membrane protein</topology>
    </subcellularLocation>
</comment>
<reference evidence="15" key="1">
    <citation type="submission" date="2015-06" db="EMBL/GenBank/DDBJ databases">
        <authorList>
            <person name="Radhakrishnan Rajesh"/>
            <person name="Underwood Anthony"/>
            <person name="Al-Shahib Ali"/>
        </authorList>
    </citation>
    <scope>NUCLEOTIDE SEQUENCE [LARGE SCALE GENOMIC DNA]</scope>
    <source>
        <strain evidence="15">P19_London_7_VIM_2_05_10</strain>
    </source>
</reference>
<protein>
    <recommendedName>
        <fullName evidence="13">Cardiolipin synthase A</fullName>
        <shortName evidence="13">CL synthase</shortName>
        <ecNumber evidence="13">2.7.8.-</ecNumber>
    </recommendedName>
</protein>
<evidence type="ECO:0000256" key="7">
    <source>
        <dbReference type="ARBA" id="ARBA00022989"/>
    </source>
</evidence>
<dbReference type="GO" id="GO:0032049">
    <property type="term" value="P:cardiolipin biosynthetic process"/>
    <property type="evidence" value="ECO:0007669"/>
    <property type="project" value="UniProtKB-UniRule"/>
</dbReference>
<organism evidence="14 15">
    <name type="scientific">Pseudomonas aeruginosa</name>
    <dbReference type="NCBI Taxonomy" id="287"/>
    <lineage>
        <taxon>Bacteria</taxon>
        <taxon>Pseudomonadati</taxon>
        <taxon>Pseudomonadota</taxon>
        <taxon>Gammaproteobacteria</taxon>
        <taxon>Pseudomonadales</taxon>
        <taxon>Pseudomonadaceae</taxon>
        <taxon>Pseudomonas</taxon>
    </lineage>
</organism>
<dbReference type="SMART" id="SM00155">
    <property type="entry name" value="PLDc"/>
    <property type="match status" value="2"/>
</dbReference>
<evidence type="ECO:0000256" key="12">
    <source>
        <dbReference type="ARBA" id="ARBA00057569"/>
    </source>
</evidence>
<evidence type="ECO:0000256" key="13">
    <source>
        <dbReference type="HAMAP-Rule" id="MF_00190"/>
    </source>
</evidence>
<feature type="active site" evidence="13">
    <location>
        <position position="237"/>
    </location>
</feature>
<keyword evidence="11 13" id="KW-1208">Phospholipid metabolism</keyword>
<dbReference type="Proteomes" id="UP000045039">
    <property type="component" value="Unassembled WGS sequence"/>
</dbReference>
<feature type="active site" evidence="13">
    <location>
        <position position="242"/>
    </location>
</feature>
<evidence type="ECO:0000256" key="2">
    <source>
        <dbReference type="ARBA" id="ARBA00022475"/>
    </source>
</evidence>
<dbReference type="CDD" id="cd09155">
    <property type="entry name" value="PLDc_PaCLS_like_1"/>
    <property type="match status" value="1"/>
</dbReference>
<dbReference type="PANTHER" id="PTHR21248">
    <property type="entry name" value="CARDIOLIPIN SYNTHASE"/>
    <property type="match status" value="1"/>
</dbReference>
<evidence type="ECO:0000256" key="3">
    <source>
        <dbReference type="ARBA" id="ARBA00022516"/>
    </source>
</evidence>
<evidence type="ECO:0000256" key="8">
    <source>
        <dbReference type="ARBA" id="ARBA00023098"/>
    </source>
</evidence>
<dbReference type="PROSITE" id="PS50035">
    <property type="entry name" value="PLD"/>
    <property type="match status" value="2"/>
</dbReference>
<dbReference type="FunFam" id="3.30.870.10:FF:000014">
    <property type="entry name" value="Cardiolipin synthase"/>
    <property type="match status" value="1"/>
</dbReference>
<dbReference type="GO" id="GO:0005886">
    <property type="term" value="C:plasma membrane"/>
    <property type="evidence" value="ECO:0007669"/>
    <property type="project" value="UniProtKB-SubCell"/>
</dbReference>
<dbReference type="InterPro" id="IPR030840">
    <property type="entry name" value="CL_synthase_A"/>
</dbReference>
<keyword evidence="5 13" id="KW-0812">Transmembrane</keyword>
<keyword evidence="9 13" id="KW-0472">Membrane</keyword>
<evidence type="ECO:0000256" key="4">
    <source>
        <dbReference type="ARBA" id="ARBA00022679"/>
    </source>
</evidence>
<dbReference type="EC" id="2.7.8.-" evidence="13"/>
<evidence type="ECO:0000313" key="15">
    <source>
        <dbReference type="Proteomes" id="UP000045039"/>
    </source>
</evidence>
<dbReference type="HAMAP" id="MF_00190">
    <property type="entry name" value="Cardiolipin_synth_ClsA"/>
    <property type="match status" value="1"/>
</dbReference>
<dbReference type="Pfam" id="PF13091">
    <property type="entry name" value="PLDc_2"/>
    <property type="match status" value="1"/>
</dbReference>
<evidence type="ECO:0000256" key="1">
    <source>
        <dbReference type="ARBA" id="ARBA00004651"/>
    </source>
</evidence>